<keyword evidence="4" id="KW-1185">Reference proteome</keyword>
<reference evidence="3 4" key="1">
    <citation type="submission" date="2023-07" db="EMBL/GenBank/DDBJ databases">
        <title>Sorghum-associated microbial communities from plants grown in Nebraska, USA.</title>
        <authorList>
            <person name="Schachtman D."/>
        </authorList>
    </citation>
    <scope>NUCLEOTIDE SEQUENCE [LARGE SCALE GENOMIC DNA]</scope>
    <source>
        <strain evidence="3 4">DS1607</strain>
    </source>
</reference>
<comment type="caution">
    <text evidence="3">The sequence shown here is derived from an EMBL/GenBank/DDBJ whole genome shotgun (WGS) entry which is preliminary data.</text>
</comment>
<accession>A0ABT9SD71</accession>
<gene>
    <name evidence="3" type="ORF">J2W36_004584</name>
</gene>
<dbReference type="InterPro" id="IPR021136">
    <property type="entry name" value="Flagellar_hook_control-like_C"/>
</dbReference>
<dbReference type="Pfam" id="PF02120">
    <property type="entry name" value="Flg_hook"/>
    <property type="match status" value="1"/>
</dbReference>
<feature type="region of interest" description="Disordered" evidence="1">
    <location>
        <begin position="321"/>
        <end position="340"/>
    </location>
</feature>
<dbReference type="Proteomes" id="UP001226867">
    <property type="component" value="Unassembled WGS sequence"/>
</dbReference>
<proteinExistence type="predicted"/>
<evidence type="ECO:0000313" key="3">
    <source>
        <dbReference type="EMBL" id="MDP9902307.1"/>
    </source>
</evidence>
<organism evidence="3 4">
    <name type="scientific">Variovorax ginsengisoli</name>
    <dbReference type="NCBI Taxonomy" id="363844"/>
    <lineage>
        <taxon>Bacteria</taxon>
        <taxon>Pseudomonadati</taxon>
        <taxon>Pseudomonadota</taxon>
        <taxon>Betaproteobacteria</taxon>
        <taxon>Burkholderiales</taxon>
        <taxon>Comamonadaceae</taxon>
        <taxon>Variovorax</taxon>
    </lineage>
</organism>
<dbReference type="InterPro" id="IPR038610">
    <property type="entry name" value="FliK-like_C_sf"/>
</dbReference>
<dbReference type="Gene3D" id="3.30.750.140">
    <property type="match status" value="1"/>
</dbReference>
<sequence>MTGITRLPETLAAARVGMLAELIAPASGGDLNPLEAVPATRRVADNALLTGSVGRAGLPPAQTPESPAPGAPQAQWSATARVITALLTQAGGDPAPVQGSTPLWTGPRAPVVPQLAATLAQTVAVSGLFYESHLSDLALAVRSVAELRLEPQARLSPGPPGTPALPAQASMPVSMQEVTAATTPVPSLPGATPNTAVEAVVHTTTTATTAETAAATQTTTQAAVERPLSPGPAPAPEVVRLRAMYGPSSAPVVDAPAAALGAARAAPASERVVASSPPAEAAAPIVHPQAVTLVNQQLDLLATQVFRWNGQAWPGVQMDWSIQPEDDPRTPAQEHTPQDARRWSTQVSLTLPAMGMVDVRLALAGQGLHATVRVHDAASVGHCRDGVDGLQRRLAAAGFHVHSLQIEAGEP</sequence>
<protein>
    <recommendedName>
        <fullName evidence="2">Flagellar hook-length control protein-like C-terminal domain-containing protein</fullName>
    </recommendedName>
</protein>
<evidence type="ECO:0000313" key="4">
    <source>
        <dbReference type="Proteomes" id="UP001226867"/>
    </source>
</evidence>
<feature type="domain" description="Flagellar hook-length control protein-like C-terminal" evidence="2">
    <location>
        <begin position="337"/>
        <end position="410"/>
    </location>
</feature>
<dbReference type="RefSeq" id="WP_307692055.1">
    <property type="nucleotide sequence ID" value="NZ_JAUSRO010000017.1"/>
</dbReference>
<feature type="region of interest" description="Disordered" evidence="1">
    <location>
        <begin position="54"/>
        <end position="73"/>
    </location>
</feature>
<feature type="region of interest" description="Disordered" evidence="1">
    <location>
        <begin position="211"/>
        <end position="232"/>
    </location>
</feature>
<feature type="compositionally biased region" description="Low complexity" evidence="1">
    <location>
        <begin position="211"/>
        <end position="224"/>
    </location>
</feature>
<evidence type="ECO:0000256" key="1">
    <source>
        <dbReference type="SAM" id="MobiDB-lite"/>
    </source>
</evidence>
<dbReference type="EMBL" id="JAUSRO010000017">
    <property type="protein sequence ID" value="MDP9902307.1"/>
    <property type="molecule type" value="Genomic_DNA"/>
</dbReference>
<evidence type="ECO:0000259" key="2">
    <source>
        <dbReference type="Pfam" id="PF02120"/>
    </source>
</evidence>
<name>A0ABT9SD71_9BURK</name>